<keyword evidence="3" id="KW-1185">Reference proteome</keyword>
<gene>
    <name evidence="2" type="ORF">FA10DRAFT_269368</name>
</gene>
<feature type="chain" id="PRO_5016255778" description="Extracellular membrane protein CFEM domain-containing protein" evidence="1">
    <location>
        <begin position="23"/>
        <end position="93"/>
    </location>
</feature>
<dbReference type="RefSeq" id="XP_025374615.1">
    <property type="nucleotide sequence ID" value="XM_025522725.1"/>
</dbReference>
<organism evidence="2 3">
    <name type="scientific">Acaromyces ingoldii</name>
    <dbReference type="NCBI Taxonomy" id="215250"/>
    <lineage>
        <taxon>Eukaryota</taxon>
        <taxon>Fungi</taxon>
        <taxon>Dikarya</taxon>
        <taxon>Basidiomycota</taxon>
        <taxon>Ustilaginomycotina</taxon>
        <taxon>Exobasidiomycetes</taxon>
        <taxon>Exobasidiales</taxon>
        <taxon>Cryptobasidiaceae</taxon>
        <taxon>Acaromyces</taxon>
    </lineage>
</organism>
<reference evidence="2 3" key="1">
    <citation type="journal article" date="2018" name="Mol. Biol. Evol.">
        <title>Broad Genomic Sampling Reveals a Smut Pathogenic Ancestry of the Fungal Clade Ustilaginomycotina.</title>
        <authorList>
            <person name="Kijpornyongpan T."/>
            <person name="Mondo S.J."/>
            <person name="Barry K."/>
            <person name="Sandor L."/>
            <person name="Lee J."/>
            <person name="Lipzen A."/>
            <person name="Pangilinan J."/>
            <person name="LaButti K."/>
            <person name="Hainaut M."/>
            <person name="Henrissat B."/>
            <person name="Grigoriev I.V."/>
            <person name="Spatafora J.W."/>
            <person name="Aime M.C."/>
        </authorList>
    </citation>
    <scope>NUCLEOTIDE SEQUENCE [LARGE SCALE GENOMIC DNA]</scope>
    <source>
        <strain evidence="2 3">MCA 4198</strain>
    </source>
</reference>
<name>A0A316YDC0_9BASI</name>
<keyword evidence="1" id="KW-0732">Signal</keyword>
<protein>
    <recommendedName>
        <fullName evidence="4">Extracellular membrane protein CFEM domain-containing protein</fullName>
    </recommendedName>
</protein>
<evidence type="ECO:0008006" key="4">
    <source>
        <dbReference type="Google" id="ProtNLM"/>
    </source>
</evidence>
<proteinExistence type="predicted"/>
<dbReference type="GeneID" id="37044641"/>
<sequence length="93" mass="10114">MWLAAITLYILVLARSIPTAKSTITYLYDKNHGSDKDVLGACELPSGYSDLAGADLFNCPSNDECHCDKGADVETVRTEFWRVCGLLKGVPMG</sequence>
<dbReference type="EMBL" id="KZ819640">
    <property type="protein sequence ID" value="PWN87417.1"/>
    <property type="molecule type" value="Genomic_DNA"/>
</dbReference>
<dbReference type="Proteomes" id="UP000245768">
    <property type="component" value="Unassembled WGS sequence"/>
</dbReference>
<dbReference type="InParanoid" id="A0A316YDC0"/>
<feature type="signal peptide" evidence="1">
    <location>
        <begin position="1"/>
        <end position="22"/>
    </location>
</feature>
<evidence type="ECO:0000313" key="3">
    <source>
        <dbReference type="Proteomes" id="UP000245768"/>
    </source>
</evidence>
<evidence type="ECO:0000256" key="1">
    <source>
        <dbReference type="SAM" id="SignalP"/>
    </source>
</evidence>
<dbReference type="AlphaFoldDB" id="A0A316YDC0"/>
<accession>A0A316YDC0</accession>
<evidence type="ECO:0000313" key="2">
    <source>
        <dbReference type="EMBL" id="PWN87417.1"/>
    </source>
</evidence>